<feature type="compositionally biased region" description="Basic residues" evidence="1">
    <location>
        <begin position="699"/>
        <end position="712"/>
    </location>
</feature>
<dbReference type="Gene3D" id="2.170.130.20">
    <property type="entry name" value="LCCL-like domain"/>
    <property type="match status" value="1"/>
</dbReference>
<accession>A0A395NK81</accession>
<dbReference type="OrthoDB" id="3596986at2759"/>
<feature type="compositionally biased region" description="Polar residues" evidence="1">
    <location>
        <begin position="78"/>
        <end position="87"/>
    </location>
</feature>
<sequence length="1132" mass="122999">MDPRRSPALYPNHHHNNPRPHFPPLPPSTHASAASPATAAASHRIASPAYAHQRRTSDAPYHRPSHAVRDYPPEPSHSRAQSASSLPTARELSRTMPPPTSPPQQPGPHQHSQHQHQHQQQPHVMGYGPPPPRPPPVAVGPPSAFPSGRELPALSSIARSGSASIGGSSMSISSMLGGPPPASREAQSPAASSQHYSSHSAPTSASVSGPGFAQSIQASPRMHSASSEYAPFRRPQTPELQRPYDPRGGAAPSPRGHYATTPDVQRYGTPQQQQQQQPYHSRHPSSNDPSRDQGRIQAAPPPPGQNAAAASRPYGGMAPRPMEVGRAPGPEDAYGRREEVARSAPGMDYGERTALRPYPYDDRYRSERERQAAIGLEQQQREREGRERAYSGGDPNRHPLAPHDQAHREPPVHQSAPYGAPPAELLDRRDPRDPRWGRPETEASYRPAPMDHQRPHPDYPPTSGPYAPHNPSAYPTAPPERFPPPSHPAYPPSSSGVAGPPQPHESPERARMEMHHSQQQQPPPPPPRSRPLDDVPPPLSSAPFGGGGGGGHGHHPFDPSRNRTVDDPSGPGIHQRNLLAIQEINRKGRVSPLPQAVQGAQPQQPGPAAEPGIKSEFGRMFAGIGSGVGGMGGVSSPVTSAPMAQYINAALAKRDDDNPAPDAGPDGATKGARGRRRKLNTEESRDDDSSGRLTPVGRGTKRPKGHAHHHHQRQEVNANRHFYSHHHHHHHHAPEGTASPTVGITTFKNFKGVTPVTSPTEKAPSAAHHHHHHHHTPRATQPAQAPKPAQSPPNLIPPKPRTIVSSKAVLEQVAGHPRHHLGDFIYEPDLKAGRLLPHTPTHRGFSSNPKPLPLDLIKGKENCTLTVKVSRVHLSSVAREEITARAFLWGTDVYTDDSDVVAACIHGGWIKGEWTEDVDTTLLDLEGLNGETKRRKVKSQESELAIATSEGLISAPPVAGPMLIPAERDLHVNVLILPRLVKYASSTRYGITSREFGGEYGSRHAVHDGLSYMVKSIRWVQNGAQPQARLRGKGRRERMREQAANYAIITGVGRTESLDGKPSLGSEISRNWAKRKNTDEAPEGKRRHSEGDKENQPDDKMSEAHSEGQDRDRDVEMRDLGNEEKAAVAEEK</sequence>
<evidence type="ECO:0000313" key="2">
    <source>
        <dbReference type="EMBL" id="RFU76419.1"/>
    </source>
</evidence>
<comment type="caution">
    <text evidence="2">The sequence shown here is derived from an EMBL/GenBank/DDBJ whole genome shotgun (WGS) entry which is preliminary data.</text>
</comment>
<name>A0A395NK81_TRIAR</name>
<feature type="compositionally biased region" description="Low complexity" evidence="1">
    <location>
        <begin position="660"/>
        <end position="671"/>
    </location>
</feature>
<feature type="compositionally biased region" description="Basic and acidic residues" evidence="1">
    <location>
        <begin position="555"/>
        <end position="566"/>
    </location>
</feature>
<feature type="compositionally biased region" description="Basic and acidic residues" evidence="1">
    <location>
        <begin position="55"/>
        <end position="72"/>
    </location>
</feature>
<feature type="compositionally biased region" description="Pro residues" evidence="1">
    <location>
        <begin position="128"/>
        <end position="139"/>
    </location>
</feature>
<dbReference type="Pfam" id="PF08642">
    <property type="entry name" value="Rxt3"/>
    <property type="match status" value="1"/>
</dbReference>
<dbReference type="EMBL" id="PXOA01000351">
    <property type="protein sequence ID" value="RFU76419.1"/>
    <property type="molecule type" value="Genomic_DNA"/>
</dbReference>
<feature type="region of interest" description="Disordered" evidence="1">
    <location>
        <begin position="653"/>
        <end position="713"/>
    </location>
</feature>
<feature type="region of interest" description="Disordered" evidence="1">
    <location>
        <begin position="1055"/>
        <end position="1132"/>
    </location>
</feature>
<dbReference type="InterPro" id="IPR036609">
    <property type="entry name" value="LCCL_sf"/>
</dbReference>
<feature type="compositionally biased region" description="Pro residues" evidence="1">
    <location>
        <begin position="789"/>
        <end position="800"/>
    </location>
</feature>
<evidence type="ECO:0000313" key="3">
    <source>
        <dbReference type="Proteomes" id="UP000266272"/>
    </source>
</evidence>
<feature type="compositionally biased region" description="Basic and acidic residues" evidence="1">
    <location>
        <begin position="505"/>
        <end position="516"/>
    </location>
</feature>
<feature type="compositionally biased region" description="Basic residues" evidence="1">
    <location>
        <begin position="767"/>
        <end position="777"/>
    </location>
</feature>
<feature type="compositionally biased region" description="Low complexity" evidence="1">
    <location>
        <begin position="28"/>
        <end position="51"/>
    </location>
</feature>
<organism evidence="2 3">
    <name type="scientific">Trichoderma arundinaceum</name>
    <dbReference type="NCBI Taxonomy" id="490622"/>
    <lineage>
        <taxon>Eukaryota</taxon>
        <taxon>Fungi</taxon>
        <taxon>Dikarya</taxon>
        <taxon>Ascomycota</taxon>
        <taxon>Pezizomycotina</taxon>
        <taxon>Sordariomycetes</taxon>
        <taxon>Hypocreomycetidae</taxon>
        <taxon>Hypocreales</taxon>
        <taxon>Hypocreaceae</taxon>
        <taxon>Trichoderma</taxon>
    </lineage>
</organism>
<dbReference type="AlphaFoldDB" id="A0A395NK81"/>
<gene>
    <name evidence="2" type="ORF">TARUN_5775</name>
</gene>
<feature type="compositionally biased region" description="Basic and acidic residues" evidence="1">
    <location>
        <begin position="425"/>
        <end position="457"/>
    </location>
</feature>
<evidence type="ECO:0008006" key="4">
    <source>
        <dbReference type="Google" id="ProtNLM"/>
    </source>
</evidence>
<dbReference type="Proteomes" id="UP000266272">
    <property type="component" value="Unassembled WGS sequence"/>
</dbReference>
<feature type="compositionally biased region" description="Basic and acidic residues" evidence="1">
    <location>
        <begin position="379"/>
        <end position="389"/>
    </location>
</feature>
<feature type="compositionally biased region" description="Pro residues" evidence="1">
    <location>
        <begin position="521"/>
        <end position="540"/>
    </location>
</feature>
<dbReference type="STRING" id="490622.A0A395NK81"/>
<feature type="compositionally biased region" description="Basic and acidic residues" evidence="1">
    <location>
        <begin position="679"/>
        <end position="690"/>
    </location>
</feature>
<feature type="compositionally biased region" description="Low complexity" evidence="1">
    <location>
        <begin position="594"/>
        <end position="612"/>
    </location>
</feature>
<feature type="compositionally biased region" description="Basic and acidic residues" evidence="1">
    <location>
        <begin position="349"/>
        <end position="371"/>
    </location>
</feature>
<feature type="compositionally biased region" description="Low complexity" evidence="1">
    <location>
        <begin position="140"/>
        <end position="177"/>
    </location>
</feature>
<proteinExistence type="predicted"/>
<keyword evidence="3" id="KW-1185">Reference proteome</keyword>
<feature type="region of interest" description="Disordered" evidence="1">
    <location>
        <begin position="724"/>
        <end position="743"/>
    </location>
</feature>
<feature type="region of interest" description="Disordered" evidence="1">
    <location>
        <begin position="752"/>
        <end position="800"/>
    </location>
</feature>
<dbReference type="InterPro" id="IPR013951">
    <property type="entry name" value="Rxt3"/>
</dbReference>
<feature type="region of interest" description="Disordered" evidence="1">
    <location>
        <begin position="1"/>
        <end position="613"/>
    </location>
</feature>
<evidence type="ECO:0000256" key="1">
    <source>
        <dbReference type="SAM" id="MobiDB-lite"/>
    </source>
</evidence>
<feature type="compositionally biased region" description="Basic and acidic residues" evidence="1">
    <location>
        <begin position="1076"/>
        <end position="1132"/>
    </location>
</feature>
<feature type="compositionally biased region" description="Low complexity" evidence="1">
    <location>
        <begin position="186"/>
        <end position="208"/>
    </location>
</feature>
<protein>
    <recommendedName>
        <fullName evidence="4">Histone deacetylation rxt3</fullName>
    </recommendedName>
</protein>
<feature type="compositionally biased region" description="Pro residues" evidence="1">
    <location>
        <begin position="476"/>
        <end position="491"/>
    </location>
</feature>
<reference evidence="2 3" key="1">
    <citation type="journal article" date="2018" name="PLoS Pathog.">
        <title>Evolution of structural diversity of trichothecenes, a family of toxins produced by plant pathogenic and entomopathogenic fungi.</title>
        <authorList>
            <person name="Proctor R.H."/>
            <person name="McCormick S.P."/>
            <person name="Kim H.S."/>
            <person name="Cardoza R.E."/>
            <person name="Stanley A.M."/>
            <person name="Lindo L."/>
            <person name="Kelly A."/>
            <person name="Brown D.W."/>
            <person name="Lee T."/>
            <person name="Vaughan M.M."/>
            <person name="Alexander N.J."/>
            <person name="Busman M."/>
            <person name="Gutierrez S."/>
        </authorList>
    </citation>
    <scope>NUCLEOTIDE SEQUENCE [LARGE SCALE GENOMIC DNA]</scope>
    <source>
        <strain evidence="2 3">IBT 40837</strain>
    </source>
</reference>
<feature type="compositionally biased region" description="Low complexity" evidence="1">
    <location>
        <begin position="778"/>
        <end position="788"/>
    </location>
</feature>
<feature type="compositionally biased region" description="Pro residues" evidence="1">
    <location>
        <begin position="96"/>
        <end position="106"/>
    </location>
</feature>